<evidence type="ECO:0000256" key="8">
    <source>
        <dbReference type="SAM" id="MobiDB-lite"/>
    </source>
</evidence>
<comment type="subcellular location">
    <subcellularLocation>
        <location evidence="1">Chromosome</location>
    </subcellularLocation>
</comment>
<dbReference type="Gene3D" id="1.25.10.10">
    <property type="entry name" value="Leucine-rich Repeat Variant"/>
    <property type="match status" value="1"/>
</dbReference>
<dbReference type="AlphaFoldDB" id="A0A2T2PAV2"/>
<feature type="domain" description="Nuclear condensin complex subunit 3 C-terminal" evidence="9">
    <location>
        <begin position="639"/>
        <end position="941"/>
    </location>
</feature>
<dbReference type="GO" id="GO:0007076">
    <property type="term" value="P:mitotic chromosome condensation"/>
    <property type="evidence" value="ECO:0007669"/>
    <property type="project" value="InterPro"/>
</dbReference>
<feature type="region of interest" description="Disordered" evidence="8">
    <location>
        <begin position="582"/>
        <end position="624"/>
    </location>
</feature>
<gene>
    <name evidence="10" type="ORF">BS50DRAFT_606137</name>
</gene>
<keyword evidence="4" id="KW-0132">Cell division</keyword>
<keyword evidence="7" id="KW-0131">Cell cycle</keyword>
<organism evidence="10 11">
    <name type="scientific">Corynespora cassiicola Philippines</name>
    <dbReference type="NCBI Taxonomy" id="1448308"/>
    <lineage>
        <taxon>Eukaryota</taxon>
        <taxon>Fungi</taxon>
        <taxon>Dikarya</taxon>
        <taxon>Ascomycota</taxon>
        <taxon>Pezizomycotina</taxon>
        <taxon>Dothideomycetes</taxon>
        <taxon>Pleosporomycetidae</taxon>
        <taxon>Pleosporales</taxon>
        <taxon>Corynesporascaceae</taxon>
        <taxon>Corynespora</taxon>
    </lineage>
</organism>
<reference evidence="10 11" key="1">
    <citation type="journal article" date="2018" name="Front. Microbiol.">
        <title>Genome-Wide Analysis of Corynespora cassiicola Leaf Fall Disease Putative Effectors.</title>
        <authorList>
            <person name="Lopez D."/>
            <person name="Ribeiro S."/>
            <person name="Label P."/>
            <person name="Fumanal B."/>
            <person name="Venisse J.S."/>
            <person name="Kohler A."/>
            <person name="de Oliveira R.R."/>
            <person name="Labutti K."/>
            <person name="Lipzen A."/>
            <person name="Lail K."/>
            <person name="Bauer D."/>
            <person name="Ohm R.A."/>
            <person name="Barry K.W."/>
            <person name="Spatafora J."/>
            <person name="Grigoriev I.V."/>
            <person name="Martin F.M."/>
            <person name="Pujade-Renaud V."/>
        </authorList>
    </citation>
    <scope>NUCLEOTIDE SEQUENCE [LARGE SCALE GENOMIC DNA]</scope>
    <source>
        <strain evidence="10 11">Philippines</strain>
    </source>
</reference>
<accession>A0A2T2PAV2</accession>
<evidence type="ECO:0000256" key="7">
    <source>
        <dbReference type="ARBA" id="ARBA00023306"/>
    </source>
</evidence>
<keyword evidence="5" id="KW-0498">Mitosis</keyword>
<evidence type="ECO:0000256" key="5">
    <source>
        <dbReference type="ARBA" id="ARBA00022776"/>
    </source>
</evidence>
<evidence type="ECO:0000256" key="3">
    <source>
        <dbReference type="ARBA" id="ARBA00022454"/>
    </source>
</evidence>
<dbReference type="EMBL" id="KZ678128">
    <property type="protein sequence ID" value="PSN74764.1"/>
    <property type="molecule type" value="Genomic_DNA"/>
</dbReference>
<evidence type="ECO:0000259" key="9">
    <source>
        <dbReference type="Pfam" id="PF12719"/>
    </source>
</evidence>
<protein>
    <submittedName>
        <fullName evidence="10">ARM repeat-containing protein</fullName>
    </submittedName>
</protein>
<dbReference type="Proteomes" id="UP000240883">
    <property type="component" value="Unassembled WGS sequence"/>
</dbReference>
<evidence type="ECO:0000256" key="4">
    <source>
        <dbReference type="ARBA" id="ARBA00022618"/>
    </source>
</evidence>
<name>A0A2T2PAV2_CORCC</name>
<feature type="compositionally biased region" description="Acidic residues" evidence="8">
    <location>
        <begin position="1050"/>
        <end position="1063"/>
    </location>
</feature>
<proteinExistence type="inferred from homology"/>
<feature type="region of interest" description="Disordered" evidence="8">
    <location>
        <begin position="1010"/>
        <end position="1090"/>
    </location>
</feature>
<sequence length="1090" mass="121398">MPGRPSGRSTRTSTTSTTRRSGTRGSASARTSAHAVEVPDEGPVTSLRTQICHVFGEAQKTTATQRKLVVHLRKIQEACCYEPPDTKKKGREEEDFDESEFNEEVTRCVLRVLGVKKSEPVGDRVIRFLGVFLKHATEKGVFVYTEDDEEAGIPETPSSRLASQILSTVLGFLSAKDKVVRFRAAQTVAHIANNLDTLDDDMFDLIKLGLLKRLRDKESSVRVQAVLGLGRLAGNDNEDEEENDESDDDVAGGILNKLLDIMINDPSAEVRRAILCNLPLWSSTLRFILERARDLDPSIRRIIYGMILPALGDFRHMSLIEREKLIRWGLRDRDDIVRKAAARLFRERWLEDCAVSHDTRPDEEKKPGEAAPPSFEALTELLERIDVTRSGEEGGMAHDAMHEFWDGRPDYREWITFDHEFWNDITAESAFVARSLNDYCQSVEDDRLQSMLEDKLPEVTMFAFVVQKHLNTLMELVAHAAQLEDDDPEAAEAQEEEEDQDFAVQQLLHIALTLDYSDEVGRRQMYNIMRGALSRAQLPEECTKLAVEVLRTVCGPSGDSDFCAVVWEAIAEVRDTLMDDDATEKGEDGEESFHSAQSDISDESAMASGSRAKKAKAPAVLDPEEEEEKRIRQVMVYSKCLHIAQCALQNVHCDLESDNSLTMILNTLIIPAVRGQEAMIRERGVVCLGLGALLSKDLALNNLDLFFHCFAKGHDALKEIVIQVLADIVITYPSLLAPNGFDLDASTEDAEPQQNPLIKPLTKMLLKAFASDNNSLSLMACTAASKLLLLGILPPGPTADILKAFTLTYFNPETAMNPALRQALSYFLPVFCHSKLKNAMLMSQVTVPVMSKLLLMREDLEEEADEMVGWAVITAHLAEWTDGRKVVGATELGLDGKTSANQDAEQPHIQLSIDILERALGHGCSKDERKPLLSLLSKLHISPTAPEIKTEPSDDEDADPLRTLHALVTEAVEGKLGMDVTQRNYLSKLEISLNKRLGEVEHVTQVQDEENTAMPDTTEATEVKAQGTEEEDEDTMLADMQGEGTRMPLEEEEEEEEDEEDESNVSGRKSRPAITEEDIIDSLLESEMSA</sequence>
<comment type="similarity">
    <text evidence="2">Belongs to the CND3 (condensin subunit 3) family.</text>
</comment>
<evidence type="ECO:0000256" key="2">
    <source>
        <dbReference type="ARBA" id="ARBA00006533"/>
    </source>
</evidence>
<keyword evidence="3" id="KW-0158">Chromosome</keyword>
<keyword evidence="11" id="KW-1185">Reference proteome</keyword>
<dbReference type="GO" id="GO:0000796">
    <property type="term" value="C:condensin complex"/>
    <property type="evidence" value="ECO:0007669"/>
    <property type="project" value="InterPro"/>
</dbReference>
<dbReference type="InterPro" id="IPR027165">
    <property type="entry name" value="CND3"/>
</dbReference>
<evidence type="ECO:0000313" key="10">
    <source>
        <dbReference type="EMBL" id="PSN74764.1"/>
    </source>
</evidence>
<dbReference type="GO" id="GO:0000793">
    <property type="term" value="C:condensed chromosome"/>
    <property type="evidence" value="ECO:0007669"/>
    <property type="project" value="TreeGrafter"/>
</dbReference>
<dbReference type="SUPFAM" id="SSF48371">
    <property type="entry name" value="ARM repeat"/>
    <property type="match status" value="1"/>
</dbReference>
<keyword evidence="6" id="KW-0226">DNA condensation</keyword>
<feature type="compositionally biased region" description="Low complexity" evidence="8">
    <location>
        <begin position="1"/>
        <end position="33"/>
    </location>
</feature>
<dbReference type="GO" id="GO:0051301">
    <property type="term" value="P:cell division"/>
    <property type="evidence" value="ECO:0007669"/>
    <property type="project" value="UniProtKB-KW"/>
</dbReference>
<dbReference type="InterPro" id="IPR016024">
    <property type="entry name" value="ARM-type_fold"/>
</dbReference>
<dbReference type="OrthoDB" id="27187at2759"/>
<dbReference type="InterPro" id="IPR025977">
    <property type="entry name" value="Cnd3_C"/>
</dbReference>
<dbReference type="PANTHER" id="PTHR14418:SF5">
    <property type="entry name" value="CONDENSIN COMPLEX SUBUNIT 3"/>
    <property type="match status" value="1"/>
</dbReference>
<evidence type="ECO:0000256" key="1">
    <source>
        <dbReference type="ARBA" id="ARBA00004286"/>
    </source>
</evidence>
<dbReference type="InterPro" id="IPR011989">
    <property type="entry name" value="ARM-like"/>
</dbReference>
<dbReference type="STRING" id="1448308.A0A2T2PAV2"/>
<evidence type="ECO:0000313" key="11">
    <source>
        <dbReference type="Proteomes" id="UP000240883"/>
    </source>
</evidence>
<dbReference type="PANTHER" id="PTHR14418">
    <property type="entry name" value="CONDENSIN COMPLEX SUBUNIT 3-RELATED"/>
    <property type="match status" value="1"/>
</dbReference>
<dbReference type="Pfam" id="PF12719">
    <property type="entry name" value="Cnd3"/>
    <property type="match status" value="1"/>
</dbReference>
<feature type="region of interest" description="Disordered" evidence="8">
    <location>
        <begin position="1"/>
        <end position="42"/>
    </location>
</feature>
<evidence type="ECO:0000256" key="6">
    <source>
        <dbReference type="ARBA" id="ARBA00023067"/>
    </source>
</evidence>